<organism evidence="1 2">
    <name type="scientific">Clonostachys rosea f. rosea IK726</name>
    <dbReference type="NCBI Taxonomy" id="1349383"/>
    <lineage>
        <taxon>Eukaryota</taxon>
        <taxon>Fungi</taxon>
        <taxon>Dikarya</taxon>
        <taxon>Ascomycota</taxon>
        <taxon>Pezizomycotina</taxon>
        <taxon>Sordariomycetes</taxon>
        <taxon>Hypocreomycetidae</taxon>
        <taxon>Hypocreales</taxon>
        <taxon>Bionectriaceae</taxon>
        <taxon>Clonostachys</taxon>
    </lineage>
</organism>
<reference evidence="1" key="2">
    <citation type="submission" date="2021-10" db="EMBL/GenBank/DDBJ databases">
        <authorList>
            <person name="Piombo E."/>
        </authorList>
    </citation>
    <scope>NUCLEOTIDE SEQUENCE</scope>
</reference>
<gene>
    <name evidence="1" type="ORF">CRV2_00004867</name>
</gene>
<comment type="caution">
    <text evidence="1">The sequence shown here is derived from an EMBL/GenBank/DDBJ whole genome shotgun (WGS) entry which is preliminary data.</text>
</comment>
<keyword evidence="2" id="KW-1185">Reference proteome</keyword>
<evidence type="ECO:0000313" key="1">
    <source>
        <dbReference type="EMBL" id="CAG9945988.1"/>
    </source>
</evidence>
<proteinExistence type="predicted"/>
<name>A0ACA9TYH3_BIOOC</name>
<dbReference type="Proteomes" id="UP000836387">
    <property type="component" value="Unassembled WGS sequence"/>
</dbReference>
<protein>
    <submittedName>
        <fullName evidence="1">Uncharacterized protein</fullName>
    </submittedName>
</protein>
<accession>A0ACA9TYH3</accession>
<reference evidence="1" key="1">
    <citation type="submission" date="2020-04" db="EMBL/GenBank/DDBJ databases">
        <authorList>
            <person name="Broberg M."/>
        </authorList>
    </citation>
    <scope>NUCLEOTIDE SEQUENCE</scope>
</reference>
<evidence type="ECO:0000313" key="2">
    <source>
        <dbReference type="Proteomes" id="UP000836387"/>
    </source>
</evidence>
<sequence length="294" mass="33895">MIPTTFAKPNVRSQMAFLKRDTLWESEKPYKLGYEPIGDAIPRTNHKYVVQPVDVSDVRQAHQKFTLDRNGFEYHHLRSELKYEDFFDNDKIASVYLKELRELVKTVCMAKQAVPLDAEIRRRHADFPTSTGEEYQFAQPSFLTHIDVTLDGTRRIIQKLYPTVSEEILKSRIECVTVWKPLVGPVQDWPLAVCDAMTLDDADVVPADVVYQKVATENYLIHHNVNQKWYYMDRQEDHEALLFKAADSDAGRTARCAHGSFNIGNSTGMRESIDVRIIVMHADIEYPQAGKWAF</sequence>
<dbReference type="EMBL" id="CADEHS020000010">
    <property type="protein sequence ID" value="CAG9945988.1"/>
    <property type="molecule type" value="Genomic_DNA"/>
</dbReference>